<dbReference type="InterPro" id="IPR005311">
    <property type="entry name" value="PBP_dimer"/>
</dbReference>
<evidence type="ECO:0000256" key="2">
    <source>
        <dbReference type="ARBA" id="ARBA00007171"/>
    </source>
</evidence>
<feature type="domain" description="Penicillin-binding protein dimerisation" evidence="6">
    <location>
        <begin position="56"/>
        <end position="177"/>
    </location>
</feature>
<dbReference type="GO" id="GO:0071555">
    <property type="term" value="P:cell wall organization"/>
    <property type="evidence" value="ECO:0007669"/>
    <property type="project" value="TreeGrafter"/>
</dbReference>
<evidence type="ECO:0000256" key="1">
    <source>
        <dbReference type="ARBA" id="ARBA00004370"/>
    </source>
</evidence>
<comment type="similarity">
    <text evidence="2">Belongs to the transpeptidase family.</text>
</comment>
<name>A0A1U7M9F4_TISCR</name>
<dbReference type="Gene3D" id="3.40.710.10">
    <property type="entry name" value="DD-peptidase/beta-lactamase superfamily"/>
    <property type="match status" value="1"/>
</dbReference>
<sequence>MKKEDNNINKKRVIVFFIFIILSFLLLSFRLYYLQVLKGDEFTSKALNQRGKKIDLNPKRGIIFDKNLIPLTNNEKILTLIIPKDILKKPSVYDYIKTNTNLNSSELNEKLNSEDTLLKIPLKNNIDMSFLKENAFLVDVINRYNSDGLLSHVIGYINELDNKGESGIEKVYDEFLKTYEKDSFIVEYDRKMQMVLGGTYNVNHNYNPYDPSGVKLTIDSNIQRDIERIMDENKINGGIVVTEVESGEVLALASRPNFNPERIEEYFNDKDMALYNKTIQGKYPPGSIFKIVVLLAALEENPSIIDKNFFCEGFEEINGLKINCNNIHGLLSLKDGFANSCNSTFMQIAKEIGAEKIIEMSKRLGFGSKINIGLMEEVEGNLPETDELYGAAIGNIAIGQGSLEVTPLQVANLLTTVANGGINKKLTLVKGITNSEGKIIKEYFKEDDKRLISYNDANIVKEMLIEVVKSGTGKSMDLKFLGGAGGKTGSSQATYNGEETVHGWFSGFYPENNPKYVVTILIENASRGSVDALPIFKEIIKKLK</sequence>
<dbReference type="SUPFAM" id="SSF56519">
    <property type="entry name" value="Penicillin binding protein dimerisation domain"/>
    <property type="match status" value="1"/>
</dbReference>
<keyword evidence="4" id="KW-1133">Transmembrane helix</keyword>
<comment type="subcellular location">
    <subcellularLocation>
        <location evidence="1">Membrane</location>
    </subcellularLocation>
</comment>
<accession>A0A1U7M9F4</accession>
<evidence type="ECO:0000256" key="3">
    <source>
        <dbReference type="ARBA" id="ARBA00023136"/>
    </source>
</evidence>
<dbReference type="AlphaFoldDB" id="A0A1U7M9F4"/>
<dbReference type="GO" id="GO:0005886">
    <property type="term" value="C:plasma membrane"/>
    <property type="evidence" value="ECO:0007669"/>
    <property type="project" value="TreeGrafter"/>
</dbReference>
<dbReference type="OrthoDB" id="2985542at2"/>
<evidence type="ECO:0000313" key="7">
    <source>
        <dbReference type="EMBL" id="OLS03915.1"/>
    </source>
</evidence>
<organism evidence="7 8">
    <name type="scientific">Tissierella creatinophila DSM 6911</name>
    <dbReference type="NCBI Taxonomy" id="1123403"/>
    <lineage>
        <taxon>Bacteria</taxon>
        <taxon>Bacillati</taxon>
        <taxon>Bacillota</taxon>
        <taxon>Tissierellia</taxon>
        <taxon>Tissierellales</taxon>
        <taxon>Tissierellaceae</taxon>
        <taxon>Tissierella</taxon>
    </lineage>
</organism>
<dbReference type="EMBL" id="LTDM01000001">
    <property type="protein sequence ID" value="OLS03915.1"/>
    <property type="molecule type" value="Genomic_DNA"/>
</dbReference>
<dbReference type="InterPro" id="IPR050515">
    <property type="entry name" value="Beta-lactam/transpept"/>
</dbReference>
<gene>
    <name evidence="7" type="primary">spoVD_2</name>
    <name evidence="7" type="ORF">TICRE_00420</name>
</gene>
<evidence type="ECO:0000256" key="4">
    <source>
        <dbReference type="SAM" id="Phobius"/>
    </source>
</evidence>
<dbReference type="PANTHER" id="PTHR30627">
    <property type="entry name" value="PEPTIDOGLYCAN D,D-TRANSPEPTIDASE"/>
    <property type="match status" value="1"/>
</dbReference>
<dbReference type="Pfam" id="PF00905">
    <property type="entry name" value="Transpeptidase"/>
    <property type="match status" value="1"/>
</dbReference>
<keyword evidence="3 4" id="KW-0472">Membrane</keyword>
<evidence type="ECO:0000313" key="8">
    <source>
        <dbReference type="Proteomes" id="UP000186112"/>
    </source>
</evidence>
<dbReference type="InterPro" id="IPR012338">
    <property type="entry name" value="Beta-lactam/transpept-like"/>
</dbReference>
<dbReference type="SUPFAM" id="SSF56601">
    <property type="entry name" value="beta-lactamase/transpeptidase-like"/>
    <property type="match status" value="1"/>
</dbReference>
<dbReference type="InterPro" id="IPR036138">
    <property type="entry name" value="PBP_dimer_sf"/>
</dbReference>
<proteinExistence type="inferred from homology"/>
<dbReference type="GO" id="GO:0008658">
    <property type="term" value="F:penicillin binding"/>
    <property type="evidence" value="ECO:0007669"/>
    <property type="project" value="InterPro"/>
</dbReference>
<keyword evidence="8" id="KW-1185">Reference proteome</keyword>
<dbReference type="RefSeq" id="WP_075724019.1">
    <property type="nucleotide sequence ID" value="NZ_LTDM01000001.1"/>
</dbReference>
<feature type="transmembrane region" description="Helical" evidence="4">
    <location>
        <begin position="12"/>
        <end position="33"/>
    </location>
</feature>
<evidence type="ECO:0000259" key="6">
    <source>
        <dbReference type="Pfam" id="PF03717"/>
    </source>
</evidence>
<evidence type="ECO:0000259" key="5">
    <source>
        <dbReference type="Pfam" id="PF00905"/>
    </source>
</evidence>
<reference evidence="7 8" key="1">
    <citation type="submission" date="2016-02" db="EMBL/GenBank/DDBJ databases">
        <title>Genome sequence of Tissierella creatinophila DSM 6911.</title>
        <authorList>
            <person name="Poehlein A."/>
            <person name="Daniel R."/>
        </authorList>
    </citation>
    <scope>NUCLEOTIDE SEQUENCE [LARGE SCALE GENOMIC DNA]</scope>
    <source>
        <strain evidence="7 8">DSM 6911</strain>
    </source>
</reference>
<dbReference type="Gene3D" id="3.90.1310.10">
    <property type="entry name" value="Penicillin-binding protein 2a (Domain 2)"/>
    <property type="match status" value="1"/>
</dbReference>
<keyword evidence="4" id="KW-0812">Transmembrane</keyword>
<comment type="caution">
    <text evidence="7">The sequence shown here is derived from an EMBL/GenBank/DDBJ whole genome shotgun (WGS) entry which is preliminary data.</text>
</comment>
<dbReference type="Proteomes" id="UP000186112">
    <property type="component" value="Unassembled WGS sequence"/>
</dbReference>
<dbReference type="InterPro" id="IPR001460">
    <property type="entry name" value="PCN-bd_Tpept"/>
</dbReference>
<feature type="domain" description="Penicillin-binding protein transpeptidase" evidence="5">
    <location>
        <begin position="237"/>
        <end position="541"/>
    </location>
</feature>
<dbReference type="Pfam" id="PF03717">
    <property type="entry name" value="PBP_dimer"/>
    <property type="match status" value="1"/>
</dbReference>
<protein>
    <submittedName>
        <fullName evidence="7">Stage V sporulation protein D</fullName>
    </submittedName>
</protein>